<organism evidence="2">
    <name type="scientific">freshwater metagenome</name>
    <dbReference type="NCBI Taxonomy" id="449393"/>
    <lineage>
        <taxon>unclassified sequences</taxon>
        <taxon>metagenomes</taxon>
        <taxon>ecological metagenomes</taxon>
    </lineage>
</organism>
<dbReference type="EMBL" id="CAFAAM010000186">
    <property type="protein sequence ID" value="CAB4812756.1"/>
    <property type="molecule type" value="Genomic_DNA"/>
</dbReference>
<evidence type="ECO:0000256" key="1">
    <source>
        <dbReference type="SAM" id="MobiDB-lite"/>
    </source>
</evidence>
<dbReference type="AlphaFoldDB" id="A0A6J6YZV3"/>
<proteinExistence type="predicted"/>
<accession>A0A6J6YZV3</accession>
<protein>
    <submittedName>
        <fullName evidence="2">Unannotated protein</fullName>
    </submittedName>
</protein>
<feature type="compositionally biased region" description="Basic and acidic residues" evidence="1">
    <location>
        <begin position="170"/>
        <end position="179"/>
    </location>
</feature>
<evidence type="ECO:0000313" key="2">
    <source>
        <dbReference type="EMBL" id="CAB4812756.1"/>
    </source>
</evidence>
<feature type="region of interest" description="Disordered" evidence="1">
    <location>
        <begin position="169"/>
        <end position="211"/>
    </location>
</feature>
<reference evidence="2" key="1">
    <citation type="submission" date="2020-05" db="EMBL/GenBank/DDBJ databases">
        <authorList>
            <person name="Chiriac C."/>
            <person name="Salcher M."/>
            <person name="Ghai R."/>
            <person name="Kavagutti S V."/>
        </authorList>
    </citation>
    <scope>NUCLEOTIDE SEQUENCE</scope>
</reference>
<sequence>MLPFERVLRIERCVPHAGDDFELLFENVEALSKCGKRNAVRGVFGIEPASTETKFDTTVTHVIDLRDGYCKLARQTECCRSDECAETNRAGLARDCTESDPRIGGARKGITGPHAQVMVGTEKGVESELLGKLRNRELLAVRSALLGLNKDAKFHGPRLPVVGASFAEQGDEHDKRNHEAEDDANAGGPDIVDPLGDVSIQAEHPAGDAAA</sequence>
<gene>
    <name evidence="2" type="ORF">UFOPK3010_01253</name>
</gene>
<name>A0A6J6YZV3_9ZZZZ</name>